<evidence type="ECO:0000256" key="2">
    <source>
        <dbReference type="ARBA" id="ARBA00022552"/>
    </source>
</evidence>
<reference evidence="13 14" key="1">
    <citation type="submission" date="2024-07" db="EMBL/GenBank/DDBJ databases">
        <title>Section-level genome sequencing and comparative genomics of Aspergillus sections Usti and Cavernicolus.</title>
        <authorList>
            <consortium name="Lawrence Berkeley National Laboratory"/>
            <person name="Nybo J.L."/>
            <person name="Vesth T.C."/>
            <person name="Theobald S."/>
            <person name="Frisvad J.C."/>
            <person name="Larsen T.O."/>
            <person name="Kjaerboelling I."/>
            <person name="Rothschild-Mancinelli K."/>
            <person name="Lyhne E.K."/>
            <person name="Kogle M.E."/>
            <person name="Barry K."/>
            <person name="Clum A."/>
            <person name="Na H."/>
            <person name="Ledsgaard L."/>
            <person name="Lin J."/>
            <person name="Lipzen A."/>
            <person name="Kuo A."/>
            <person name="Riley R."/>
            <person name="Mondo S."/>
            <person name="LaButti K."/>
            <person name="Haridas S."/>
            <person name="Pangalinan J."/>
            <person name="Salamov A.A."/>
            <person name="Simmons B.A."/>
            <person name="Magnuson J.K."/>
            <person name="Chen J."/>
            <person name="Drula E."/>
            <person name="Henrissat B."/>
            <person name="Wiebenga A."/>
            <person name="Lubbers R.J."/>
            <person name="Gomes A.C."/>
            <person name="Macurrencykelacurrency M.R."/>
            <person name="Stajich J."/>
            <person name="Grigoriev I.V."/>
            <person name="Mortensen U.H."/>
            <person name="De vries R.P."/>
            <person name="Baker S.E."/>
            <person name="Andersen M.R."/>
        </authorList>
    </citation>
    <scope>NUCLEOTIDE SEQUENCE [LARGE SCALE GENOMIC DNA]</scope>
    <source>
        <strain evidence="13 14">CBS 756.74</strain>
    </source>
</reference>
<dbReference type="PROSITE" id="PS51195">
    <property type="entry name" value="Q_MOTIF"/>
    <property type="match status" value="1"/>
</dbReference>
<evidence type="ECO:0000256" key="3">
    <source>
        <dbReference type="ARBA" id="ARBA00022741"/>
    </source>
</evidence>
<comment type="domain">
    <text evidence="9">The Q motif is unique to and characteristic of the DEAD box family of RNA helicases and controls ATP binding and hydrolysis.</text>
</comment>
<dbReference type="InterPro" id="IPR027417">
    <property type="entry name" value="P-loop_NTPase"/>
</dbReference>
<feature type="domain" description="DEAD-box RNA helicase Q" evidence="12">
    <location>
        <begin position="24"/>
        <end position="52"/>
    </location>
</feature>
<keyword evidence="14" id="KW-1185">Reference proteome</keyword>
<evidence type="ECO:0000256" key="9">
    <source>
        <dbReference type="RuleBase" id="RU365068"/>
    </source>
</evidence>
<keyword evidence="3 9" id="KW-0547">Nucleotide-binding</keyword>
<dbReference type="Pfam" id="PF00270">
    <property type="entry name" value="DEAD"/>
    <property type="match status" value="1"/>
</dbReference>
<comment type="similarity">
    <text evidence="9">Belongs to the DEAD box helicase family.</text>
</comment>
<dbReference type="PROSITE" id="PS51192">
    <property type="entry name" value="HELICASE_ATP_BIND_1"/>
    <property type="match status" value="1"/>
</dbReference>
<dbReference type="RefSeq" id="XP_070892198.1">
    <property type="nucleotide sequence ID" value="XM_071042254.1"/>
</dbReference>
<feature type="short sequence motif" description="Q motif" evidence="8">
    <location>
        <begin position="24"/>
        <end position="52"/>
    </location>
</feature>
<evidence type="ECO:0000256" key="6">
    <source>
        <dbReference type="ARBA" id="ARBA00022840"/>
    </source>
</evidence>
<evidence type="ECO:0000256" key="7">
    <source>
        <dbReference type="ARBA" id="ARBA00047984"/>
    </source>
</evidence>
<evidence type="ECO:0000256" key="8">
    <source>
        <dbReference type="PROSITE-ProRule" id="PRU00552"/>
    </source>
</evidence>
<dbReference type="InterPro" id="IPR014001">
    <property type="entry name" value="Helicase_ATP-bd"/>
</dbReference>
<proteinExistence type="inferred from homology"/>
<name>A0ABR4JC90_9EURO</name>
<comment type="caution">
    <text evidence="13">The sequence shown here is derived from an EMBL/GenBank/DDBJ whole genome shotgun (WGS) entry which is preliminary data.</text>
</comment>
<dbReference type="EMBL" id="JBFXLR010000110">
    <property type="protein sequence ID" value="KAL2836697.1"/>
    <property type="molecule type" value="Genomic_DNA"/>
</dbReference>
<feature type="domain" description="Helicase ATP-binding" evidence="11">
    <location>
        <begin position="57"/>
        <end position="178"/>
    </location>
</feature>
<evidence type="ECO:0000256" key="10">
    <source>
        <dbReference type="SAM" id="MobiDB-lite"/>
    </source>
</evidence>
<dbReference type="GeneID" id="98157418"/>
<dbReference type="InterPro" id="IPR014014">
    <property type="entry name" value="RNA_helicase_DEAD_Q_motif"/>
</dbReference>
<keyword evidence="9" id="KW-0694">RNA-binding</keyword>
<dbReference type="EC" id="3.6.4.13" evidence="9"/>
<evidence type="ECO:0000259" key="11">
    <source>
        <dbReference type="PROSITE" id="PS51192"/>
    </source>
</evidence>
<evidence type="ECO:0000256" key="1">
    <source>
        <dbReference type="ARBA" id="ARBA00004604"/>
    </source>
</evidence>
<evidence type="ECO:0000256" key="4">
    <source>
        <dbReference type="ARBA" id="ARBA00022801"/>
    </source>
</evidence>
<dbReference type="Proteomes" id="UP001610444">
    <property type="component" value="Unassembled WGS sequence"/>
</dbReference>
<keyword evidence="6 9" id="KW-0067">ATP-binding</keyword>
<feature type="region of interest" description="Disordered" evidence="10">
    <location>
        <begin position="1"/>
        <end position="25"/>
    </location>
</feature>
<dbReference type="InterPro" id="IPR011545">
    <property type="entry name" value="DEAD/DEAH_box_helicase_dom"/>
</dbReference>
<evidence type="ECO:0000313" key="13">
    <source>
        <dbReference type="EMBL" id="KAL2836697.1"/>
    </source>
</evidence>
<dbReference type="SUPFAM" id="SSF52540">
    <property type="entry name" value="P-loop containing nucleoside triphosphate hydrolases"/>
    <property type="match status" value="1"/>
</dbReference>
<accession>A0ABR4JC90</accession>
<sequence>MASAIGNKYPGRNGLGDGQSDRPSSFEEFGIRAEIISGLQAMNIMRPFNVQAKFLDHLLNNPSENLIGIAHPGAGKTTAYCLSILQQLDLSTETARNTPQVVVLVPTARVARQVANQLRAIGRFLHGLTVSTLSGTRDSDEGGCSVIIGEPTRVSLVSLMWGLSREGDEIRMFILDDIVECRFLPCRTIKRNSSRSFLCDTPLGRGYSNPRAECEDHPDPTWAEFTCN</sequence>
<dbReference type="Gene3D" id="3.40.50.300">
    <property type="entry name" value="P-loop containing nucleotide triphosphate hydrolases"/>
    <property type="match status" value="1"/>
</dbReference>
<dbReference type="GO" id="GO:0016787">
    <property type="term" value="F:hydrolase activity"/>
    <property type="evidence" value="ECO:0007669"/>
    <property type="project" value="UniProtKB-KW"/>
</dbReference>
<organism evidence="13 14">
    <name type="scientific">Aspergillus pseudodeflectus</name>
    <dbReference type="NCBI Taxonomy" id="176178"/>
    <lineage>
        <taxon>Eukaryota</taxon>
        <taxon>Fungi</taxon>
        <taxon>Dikarya</taxon>
        <taxon>Ascomycota</taxon>
        <taxon>Pezizomycotina</taxon>
        <taxon>Eurotiomycetes</taxon>
        <taxon>Eurotiomycetidae</taxon>
        <taxon>Eurotiales</taxon>
        <taxon>Aspergillaceae</taxon>
        <taxon>Aspergillus</taxon>
        <taxon>Aspergillus subgen. Nidulantes</taxon>
    </lineage>
</organism>
<dbReference type="SMART" id="SM00487">
    <property type="entry name" value="DEXDc"/>
    <property type="match status" value="1"/>
</dbReference>
<keyword evidence="5 9" id="KW-0347">Helicase</keyword>
<evidence type="ECO:0000259" key="12">
    <source>
        <dbReference type="PROSITE" id="PS51195"/>
    </source>
</evidence>
<dbReference type="PANTHER" id="PTHR24031">
    <property type="entry name" value="RNA HELICASE"/>
    <property type="match status" value="1"/>
</dbReference>
<evidence type="ECO:0000256" key="5">
    <source>
        <dbReference type="ARBA" id="ARBA00022806"/>
    </source>
</evidence>
<gene>
    <name evidence="13" type="ORF">BJX68DRAFT_250458</name>
</gene>
<comment type="catalytic activity">
    <reaction evidence="7 9">
        <text>ATP + H2O = ADP + phosphate + H(+)</text>
        <dbReference type="Rhea" id="RHEA:13065"/>
        <dbReference type="ChEBI" id="CHEBI:15377"/>
        <dbReference type="ChEBI" id="CHEBI:15378"/>
        <dbReference type="ChEBI" id="CHEBI:30616"/>
        <dbReference type="ChEBI" id="CHEBI:43474"/>
        <dbReference type="ChEBI" id="CHEBI:456216"/>
        <dbReference type="EC" id="3.6.4.13"/>
    </reaction>
</comment>
<keyword evidence="2" id="KW-0698">rRNA processing</keyword>
<evidence type="ECO:0000313" key="14">
    <source>
        <dbReference type="Proteomes" id="UP001610444"/>
    </source>
</evidence>
<comment type="subcellular location">
    <subcellularLocation>
        <location evidence="1">Nucleus</location>
        <location evidence="1">Nucleolus</location>
    </subcellularLocation>
</comment>
<comment type="function">
    <text evidence="9">RNA helicase.</text>
</comment>
<keyword evidence="4 9" id="KW-0378">Hydrolase</keyword>
<protein>
    <recommendedName>
        <fullName evidence="9">ATP-dependent RNA helicase</fullName>
        <ecNumber evidence="9">3.6.4.13</ecNumber>
    </recommendedName>
</protein>